<name>A0ABC9W2C1_GRUJA</name>
<dbReference type="PANTHER" id="PTHR33332">
    <property type="entry name" value="REVERSE TRANSCRIPTASE DOMAIN-CONTAINING PROTEIN"/>
    <property type="match status" value="1"/>
</dbReference>
<protein>
    <recommendedName>
        <fullName evidence="3">Tick transposon</fullName>
    </recommendedName>
</protein>
<proteinExistence type="predicted"/>
<keyword evidence="2" id="KW-1185">Reference proteome</keyword>
<sequence length="185" mass="21334">MSQQCALAVKRVNHVLRCIKYSVASRSREVIVPLYTALVQPHLKCCVRFWAPQCKKDIKLLECAQRRTTKIAKGFEGKTYEEQLRSLDLFSLEKKRLRGDLIAVYNFLRGDNGGGGADLLSLTTSDKTQGNDMKLHQRKFRLDIRKRLFTERVVSHWNRVPREVVMAPSLSEFKECLDDALSHRV</sequence>
<evidence type="ECO:0008006" key="3">
    <source>
        <dbReference type="Google" id="ProtNLM"/>
    </source>
</evidence>
<evidence type="ECO:0000313" key="2">
    <source>
        <dbReference type="Proteomes" id="UP001623348"/>
    </source>
</evidence>
<comment type="caution">
    <text evidence="1">The sequence shown here is derived from an EMBL/GenBank/DDBJ whole genome shotgun (WGS) entry which is preliminary data.</text>
</comment>
<dbReference type="Proteomes" id="UP001623348">
    <property type="component" value="Unassembled WGS sequence"/>
</dbReference>
<reference evidence="1 2" key="1">
    <citation type="submission" date="2024-06" db="EMBL/GenBank/DDBJ databases">
        <title>The draft genome of Grus japonensis, version 3.</title>
        <authorList>
            <person name="Nabeshima K."/>
            <person name="Suzuki S."/>
            <person name="Onuma M."/>
        </authorList>
    </citation>
    <scope>NUCLEOTIDE SEQUENCE [LARGE SCALE GENOMIC DNA]</scope>
    <source>
        <strain evidence="1 2">451A</strain>
    </source>
</reference>
<dbReference type="EMBL" id="BAAFJT010000001">
    <property type="protein sequence ID" value="GAB0179749.1"/>
    <property type="molecule type" value="Genomic_DNA"/>
</dbReference>
<gene>
    <name evidence="1" type="ORF">GRJ2_000440200</name>
</gene>
<accession>A0ABC9W2C1</accession>
<evidence type="ECO:0000313" key="1">
    <source>
        <dbReference type="EMBL" id="GAB0179749.1"/>
    </source>
</evidence>
<organism evidence="1 2">
    <name type="scientific">Grus japonensis</name>
    <name type="common">Japanese crane</name>
    <name type="synonym">Red-crowned crane</name>
    <dbReference type="NCBI Taxonomy" id="30415"/>
    <lineage>
        <taxon>Eukaryota</taxon>
        <taxon>Metazoa</taxon>
        <taxon>Chordata</taxon>
        <taxon>Craniata</taxon>
        <taxon>Vertebrata</taxon>
        <taxon>Euteleostomi</taxon>
        <taxon>Archelosauria</taxon>
        <taxon>Archosauria</taxon>
        <taxon>Dinosauria</taxon>
        <taxon>Saurischia</taxon>
        <taxon>Theropoda</taxon>
        <taxon>Coelurosauria</taxon>
        <taxon>Aves</taxon>
        <taxon>Neognathae</taxon>
        <taxon>Neoaves</taxon>
        <taxon>Gruiformes</taxon>
        <taxon>Gruidae</taxon>
        <taxon>Grus</taxon>
    </lineage>
</organism>
<dbReference type="AlphaFoldDB" id="A0ABC9W2C1"/>